<evidence type="ECO:0000313" key="8">
    <source>
        <dbReference type="Proteomes" id="UP000244093"/>
    </source>
</evidence>
<feature type="transmembrane region" description="Helical" evidence="5">
    <location>
        <begin position="49"/>
        <end position="72"/>
    </location>
</feature>
<dbReference type="PROSITE" id="PS51012">
    <property type="entry name" value="ABC_TM2"/>
    <property type="match status" value="1"/>
</dbReference>
<dbReference type="PANTHER" id="PTHR43077:SF10">
    <property type="entry name" value="TRANSPORT PERMEASE PROTEIN"/>
    <property type="match status" value="1"/>
</dbReference>
<accession>A0A2R7Y868</accession>
<comment type="subcellular location">
    <subcellularLocation>
        <location evidence="1">Membrane</location>
        <topology evidence="1">Multi-pass membrane protein</topology>
    </subcellularLocation>
</comment>
<keyword evidence="4 5" id="KW-0472">Membrane</keyword>
<dbReference type="InterPro" id="IPR047817">
    <property type="entry name" value="ABC2_TM_bact-type"/>
</dbReference>
<reference evidence="7 8" key="1">
    <citation type="journal article" date="2018" name="Syst. Appl. Microbiol.">
        <title>A new symbiotic nanoarchaeote (Candidatus Nanoclepta minutus) and its host (Zestosphaera tikiterensis gen. nov., sp. nov.) from a New Zealand hot spring.</title>
        <authorList>
            <person name="St John E."/>
            <person name="Liu Y."/>
            <person name="Podar M."/>
            <person name="Stott M.B."/>
            <person name="Meneghin J."/>
            <person name="Chen Z."/>
            <person name="Lagutin K."/>
            <person name="Mitchell K."/>
            <person name="Reysenbach A.L."/>
        </authorList>
    </citation>
    <scope>NUCLEOTIDE SEQUENCE [LARGE SCALE GENOMIC DNA]</scope>
    <source>
        <strain evidence="7">NZ3</strain>
    </source>
</reference>
<evidence type="ECO:0000313" key="7">
    <source>
        <dbReference type="EMBL" id="PUA33725.1"/>
    </source>
</evidence>
<dbReference type="Proteomes" id="UP000244093">
    <property type="component" value="Unassembled WGS sequence"/>
</dbReference>
<evidence type="ECO:0000256" key="4">
    <source>
        <dbReference type="ARBA" id="ARBA00023136"/>
    </source>
</evidence>
<feature type="transmembrane region" description="Helical" evidence="5">
    <location>
        <begin position="160"/>
        <end position="179"/>
    </location>
</feature>
<dbReference type="InterPro" id="IPR013525">
    <property type="entry name" value="ABC2_TM"/>
</dbReference>
<dbReference type="GO" id="GO:0140359">
    <property type="term" value="F:ABC-type transporter activity"/>
    <property type="evidence" value="ECO:0007669"/>
    <property type="project" value="InterPro"/>
</dbReference>
<protein>
    <submittedName>
        <fullName evidence="7">Multidrug ABC transporter permease</fullName>
    </submittedName>
</protein>
<name>A0A2R7Y868_9CREN</name>
<dbReference type="PANTHER" id="PTHR43077">
    <property type="entry name" value="TRANSPORT PERMEASE YVFS-RELATED"/>
    <property type="match status" value="1"/>
</dbReference>
<comment type="caution">
    <text evidence="7">The sequence shown here is derived from an EMBL/GenBank/DDBJ whole genome shotgun (WGS) entry which is preliminary data.</text>
</comment>
<organism evidence="7 8">
    <name type="scientific">Zestosphaera tikiterensis</name>
    <dbReference type="NCBI Taxonomy" id="1973259"/>
    <lineage>
        <taxon>Archaea</taxon>
        <taxon>Thermoproteota</taxon>
        <taxon>Thermoprotei</taxon>
        <taxon>Desulfurococcales</taxon>
        <taxon>Desulfurococcaceae</taxon>
        <taxon>Zestosphaera</taxon>
    </lineage>
</organism>
<dbReference type="Pfam" id="PF01061">
    <property type="entry name" value="ABC2_membrane"/>
    <property type="match status" value="1"/>
</dbReference>
<keyword evidence="3 5" id="KW-1133">Transmembrane helix</keyword>
<dbReference type="InterPro" id="IPR051328">
    <property type="entry name" value="T7SS_ABC-Transporter"/>
</dbReference>
<evidence type="ECO:0000259" key="6">
    <source>
        <dbReference type="PROSITE" id="PS51012"/>
    </source>
</evidence>
<feature type="domain" description="ABC transmembrane type-2" evidence="6">
    <location>
        <begin position="14"/>
        <end position="240"/>
    </location>
</feature>
<evidence type="ECO:0000256" key="3">
    <source>
        <dbReference type="ARBA" id="ARBA00022989"/>
    </source>
</evidence>
<sequence length="242" mass="26325">MAEMELRRLRHDPLEIVTRAIQPILWVAVFGTVMARVRAFPSVGDYVTFIAPGVVLQSSTFIALAYGIMLVFERESGILKKLLSTPIPRSYIVLGRSLAGAIRASTQYVIVLASAAAVGARITNNPINLVLGYLILTYSCMGFTSLSILIASALKTRERFMGIIGAITMPLFFASNALYPLEVMPPAIQALSLINPLTYTVSALRTLLVVNTFNILNDFLAITAFVVVSIAAAMKTLNRIIE</sequence>
<proteinExistence type="predicted"/>
<evidence type="ECO:0000256" key="5">
    <source>
        <dbReference type="SAM" id="Phobius"/>
    </source>
</evidence>
<dbReference type="AlphaFoldDB" id="A0A2R7Y868"/>
<feature type="transmembrane region" description="Helical" evidence="5">
    <location>
        <begin position="20"/>
        <end position="37"/>
    </location>
</feature>
<keyword evidence="2 5" id="KW-0812">Transmembrane</keyword>
<feature type="transmembrane region" description="Helical" evidence="5">
    <location>
        <begin position="130"/>
        <end position="153"/>
    </location>
</feature>
<evidence type="ECO:0000256" key="1">
    <source>
        <dbReference type="ARBA" id="ARBA00004141"/>
    </source>
</evidence>
<feature type="transmembrane region" description="Helical" evidence="5">
    <location>
        <begin position="215"/>
        <end position="234"/>
    </location>
</feature>
<gene>
    <name evidence="7" type="ORF">B7O98_04160</name>
</gene>
<dbReference type="PIRSF" id="PIRSF006648">
    <property type="entry name" value="DrrB"/>
    <property type="match status" value="1"/>
</dbReference>
<dbReference type="PRINTS" id="PR00164">
    <property type="entry name" value="ABC2TRNSPORT"/>
</dbReference>
<dbReference type="InterPro" id="IPR000412">
    <property type="entry name" value="ABC_2_transport"/>
</dbReference>
<dbReference type="GO" id="GO:0043190">
    <property type="term" value="C:ATP-binding cassette (ABC) transporter complex"/>
    <property type="evidence" value="ECO:0007669"/>
    <property type="project" value="InterPro"/>
</dbReference>
<dbReference type="EMBL" id="NBVN01000002">
    <property type="protein sequence ID" value="PUA33725.1"/>
    <property type="molecule type" value="Genomic_DNA"/>
</dbReference>
<evidence type="ECO:0000256" key="2">
    <source>
        <dbReference type="ARBA" id="ARBA00022692"/>
    </source>
</evidence>